<protein>
    <submittedName>
        <fullName evidence="3">Metal ABC transporter solute-binding protein, Zn/Mn family</fullName>
    </submittedName>
</protein>
<feature type="compositionally biased region" description="Basic and acidic residues" evidence="1">
    <location>
        <begin position="131"/>
        <end position="189"/>
    </location>
</feature>
<evidence type="ECO:0000313" key="3">
    <source>
        <dbReference type="EMBL" id="MFD2682511.1"/>
    </source>
</evidence>
<organism evidence="3 4">
    <name type="scientific">Bacillus seohaeanensis</name>
    <dbReference type="NCBI Taxonomy" id="284580"/>
    <lineage>
        <taxon>Bacteria</taxon>
        <taxon>Bacillati</taxon>
        <taxon>Bacillota</taxon>
        <taxon>Bacilli</taxon>
        <taxon>Bacillales</taxon>
        <taxon>Bacillaceae</taxon>
        <taxon>Bacillus</taxon>
    </lineage>
</organism>
<feature type="region of interest" description="Disordered" evidence="1">
    <location>
        <begin position="130"/>
        <end position="189"/>
    </location>
</feature>
<name>A0ABW5RV01_9BACI</name>
<dbReference type="Gene3D" id="3.40.50.1980">
    <property type="entry name" value="Nitrogenase molybdenum iron protein domain"/>
    <property type="match status" value="3"/>
</dbReference>
<dbReference type="InterPro" id="IPR006127">
    <property type="entry name" value="ZnuA-like"/>
</dbReference>
<dbReference type="InterPro" id="IPR006129">
    <property type="entry name" value="AdhesinB"/>
</dbReference>
<dbReference type="PANTHER" id="PTHR42953:SF8">
    <property type="entry name" value="ZINT DOMAIN-CONTAINING PROTEIN"/>
    <property type="match status" value="1"/>
</dbReference>
<dbReference type="SUPFAM" id="SSF53807">
    <property type="entry name" value="Helical backbone' metal receptor"/>
    <property type="match status" value="1"/>
</dbReference>
<reference evidence="4" key="1">
    <citation type="journal article" date="2019" name="Int. J. Syst. Evol. Microbiol.">
        <title>The Global Catalogue of Microorganisms (GCM) 10K type strain sequencing project: providing services to taxonomists for standard genome sequencing and annotation.</title>
        <authorList>
            <consortium name="The Broad Institute Genomics Platform"/>
            <consortium name="The Broad Institute Genome Sequencing Center for Infectious Disease"/>
            <person name="Wu L."/>
            <person name="Ma J."/>
        </authorList>
    </citation>
    <scope>NUCLEOTIDE SEQUENCE [LARGE SCALE GENOMIC DNA]</scope>
    <source>
        <strain evidence="4">KCTC 3913</strain>
    </source>
</reference>
<sequence>MISRRLAVIFLLMLSTVISGCASGNGSKSVVTKEGDAKDTEVLKVFTTLYPLQYFASAIGGDYIDVESIIPLGADAHTFEPTTKQMVEIAESDLFIYNGLEMEPYADAIAEAIKKEEVRLVEATRGIETISHSHGEGHSHEEEGHEEEEQHVHEGEVGHGEEAHAHEEAGNGEEKHVHEEGHHHGDKDPHIWLDPYKSITLAKNIKNGLVELMPQHQKEFEENFVDLKKNLERLDEDFHKVIGDKVDPKIIVSHAAYGYWEESYGLKQIAVSGLSPSDEPSQAELLEIIEVAKANDIQYVIFEQNVTTKVAEVIRKEINAEPLRLHNLSVLTEEDSKNGDDYFSIMNKNLETLKQALQ</sequence>
<feature type="signal peptide" evidence="2">
    <location>
        <begin position="1"/>
        <end position="21"/>
    </location>
</feature>
<evidence type="ECO:0000256" key="2">
    <source>
        <dbReference type="SAM" id="SignalP"/>
    </source>
</evidence>
<dbReference type="PANTHER" id="PTHR42953">
    <property type="entry name" value="HIGH-AFFINITY ZINC UPTAKE SYSTEM PROTEIN ZNUA-RELATED"/>
    <property type="match status" value="1"/>
</dbReference>
<dbReference type="EMBL" id="JBHUMF010000031">
    <property type="protein sequence ID" value="MFD2682511.1"/>
    <property type="molecule type" value="Genomic_DNA"/>
</dbReference>
<gene>
    <name evidence="3" type="ORF">ACFSUL_17360</name>
</gene>
<feature type="chain" id="PRO_5047463187" evidence="2">
    <location>
        <begin position="22"/>
        <end position="358"/>
    </location>
</feature>
<dbReference type="Proteomes" id="UP001597506">
    <property type="component" value="Unassembled WGS sequence"/>
</dbReference>
<evidence type="ECO:0000256" key="1">
    <source>
        <dbReference type="SAM" id="MobiDB-lite"/>
    </source>
</evidence>
<keyword evidence="2" id="KW-0732">Signal</keyword>
<proteinExistence type="predicted"/>
<evidence type="ECO:0000313" key="4">
    <source>
        <dbReference type="Proteomes" id="UP001597506"/>
    </source>
</evidence>
<dbReference type="PROSITE" id="PS51257">
    <property type="entry name" value="PROKAR_LIPOPROTEIN"/>
    <property type="match status" value="1"/>
</dbReference>
<dbReference type="InterPro" id="IPR050492">
    <property type="entry name" value="Bact_metal-bind_prot9"/>
</dbReference>
<dbReference type="RefSeq" id="WP_377937164.1">
    <property type="nucleotide sequence ID" value="NZ_JBHUMF010000031.1"/>
</dbReference>
<accession>A0ABW5RV01</accession>
<comment type="caution">
    <text evidence="3">The sequence shown here is derived from an EMBL/GenBank/DDBJ whole genome shotgun (WGS) entry which is preliminary data.</text>
</comment>
<dbReference type="PRINTS" id="PR00691">
    <property type="entry name" value="ADHESINB"/>
</dbReference>
<dbReference type="Pfam" id="PF01297">
    <property type="entry name" value="ZnuA"/>
    <property type="match status" value="1"/>
</dbReference>
<keyword evidence="4" id="KW-1185">Reference proteome</keyword>